<comment type="catalytic activity">
    <reaction evidence="1">
        <text>(8S)-3',8-cyclo-7,8-dihydroguanosine 5'-triphosphate = cyclic pyranopterin phosphate + diphosphate</text>
        <dbReference type="Rhea" id="RHEA:49580"/>
        <dbReference type="ChEBI" id="CHEBI:33019"/>
        <dbReference type="ChEBI" id="CHEBI:59648"/>
        <dbReference type="ChEBI" id="CHEBI:131766"/>
        <dbReference type="EC" id="4.6.1.17"/>
    </reaction>
</comment>
<organism evidence="14 15">
    <name type="scientific">Nothophoma quercina</name>
    <dbReference type="NCBI Taxonomy" id="749835"/>
    <lineage>
        <taxon>Eukaryota</taxon>
        <taxon>Fungi</taxon>
        <taxon>Dikarya</taxon>
        <taxon>Ascomycota</taxon>
        <taxon>Pezizomycotina</taxon>
        <taxon>Dothideomycetes</taxon>
        <taxon>Pleosporomycetidae</taxon>
        <taxon>Pleosporales</taxon>
        <taxon>Pleosporineae</taxon>
        <taxon>Didymellaceae</taxon>
        <taxon>Nothophoma</taxon>
    </lineage>
</organism>
<feature type="compositionally biased region" description="Polar residues" evidence="12">
    <location>
        <begin position="948"/>
        <end position="964"/>
    </location>
</feature>
<dbReference type="Proteomes" id="UP001521222">
    <property type="component" value="Unassembled WGS sequence"/>
</dbReference>
<keyword evidence="11" id="KW-0456">Lyase</keyword>
<dbReference type="Pfam" id="PF01967">
    <property type="entry name" value="MoaC"/>
    <property type="match status" value="1"/>
</dbReference>
<feature type="region of interest" description="Disordered" evidence="12">
    <location>
        <begin position="892"/>
        <end position="1041"/>
    </location>
</feature>
<evidence type="ECO:0000256" key="8">
    <source>
        <dbReference type="ARBA" id="ARBA00023014"/>
    </source>
</evidence>
<comment type="caution">
    <text evidence="14">The sequence shown here is derived from an EMBL/GenBank/DDBJ whole genome shotgun (WGS) entry which is preliminary data.</text>
</comment>
<evidence type="ECO:0000313" key="14">
    <source>
        <dbReference type="EMBL" id="KAL1598251.1"/>
    </source>
</evidence>
<evidence type="ECO:0000256" key="9">
    <source>
        <dbReference type="ARBA" id="ARBA00023134"/>
    </source>
</evidence>
<evidence type="ECO:0000256" key="7">
    <source>
        <dbReference type="ARBA" id="ARBA00023004"/>
    </source>
</evidence>
<feature type="compositionally biased region" description="Low complexity" evidence="12">
    <location>
        <begin position="670"/>
        <end position="683"/>
    </location>
</feature>
<dbReference type="CDD" id="cd01335">
    <property type="entry name" value="Radical_SAM"/>
    <property type="match status" value="1"/>
</dbReference>
<feature type="region of interest" description="Disordered" evidence="12">
    <location>
        <begin position="337"/>
        <end position="359"/>
    </location>
</feature>
<feature type="compositionally biased region" description="Polar residues" evidence="12">
    <location>
        <begin position="346"/>
        <end position="359"/>
    </location>
</feature>
<keyword evidence="10" id="KW-0501">Molybdenum cofactor biosynthesis</keyword>
<evidence type="ECO:0000256" key="6">
    <source>
        <dbReference type="ARBA" id="ARBA00022741"/>
    </source>
</evidence>
<evidence type="ECO:0000256" key="5">
    <source>
        <dbReference type="ARBA" id="ARBA00022723"/>
    </source>
</evidence>
<feature type="compositionally biased region" description="Basic and acidic residues" evidence="12">
    <location>
        <begin position="997"/>
        <end position="1028"/>
    </location>
</feature>
<evidence type="ECO:0000256" key="2">
    <source>
        <dbReference type="ARBA" id="ARBA00005046"/>
    </source>
</evidence>
<keyword evidence="9" id="KW-0342">GTP-binding</keyword>
<dbReference type="SUPFAM" id="SSF102114">
    <property type="entry name" value="Radical SAM enzymes"/>
    <property type="match status" value="1"/>
</dbReference>
<evidence type="ECO:0000256" key="4">
    <source>
        <dbReference type="ARBA" id="ARBA00022691"/>
    </source>
</evidence>
<keyword evidence="5" id="KW-0479">Metal-binding</keyword>
<evidence type="ECO:0000256" key="3">
    <source>
        <dbReference type="ARBA" id="ARBA00012575"/>
    </source>
</evidence>
<feature type="compositionally biased region" description="Polar residues" evidence="12">
    <location>
        <begin position="1068"/>
        <end position="1084"/>
    </location>
</feature>
<dbReference type="PANTHER" id="PTHR22960">
    <property type="entry name" value="MOLYBDOPTERIN COFACTOR SYNTHESIS PROTEIN A"/>
    <property type="match status" value="1"/>
</dbReference>
<evidence type="ECO:0000313" key="15">
    <source>
        <dbReference type="Proteomes" id="UP001521222"/>
    </source>
</evidence>
<feature type="region of interest" description="Disordered" evidence="12">
    <location>
        <begin position="569"/>
        <end position="588"/>
    </location>
</feature>
<keyword evidence="8" id="KW-0411">Iron-sulfur</keyword>
<dbReference type="CDD" id="cd01420">
    <property type="entry name" value="MoaC_PE"/>
    <property type="match status" value="1"/>
</dbReference>
<evidence type="ECO:0000256" key="1">
    <source>
        <dbReference type="ARBA" id="ARBA00001637"/>
    </source>
</evidence>
<dbReference type="Pfam" id="PF06463">
    <property type="entry name" value="Mob_synth_C"/>
    <property type="match status" value="1"/>
</dbReference>
<keyword evidence="7" id="KW-0408">Iron</keyword>
<dbReference type="CDD" id="cd21117">
    <property type="entry name" value="Twitch_MoaA"/>
    <property type="match status" value="1"/>
</dbReference>
<keyword evidence="6" id="KW-0547">Nucleotide-binding</keyword>
<keyword evidence="15" id="KW-1185">Reference proteome</keyword>
<sequence length="1286" mass="141983">MPEEGVPLSPPATMLTTPEIFYLSSLFVSQGVTKIRLTGGEPTVRRDIVPLMQQIGSLRPKGLRELALTTNGISLHRKLDAMVEAGLTGINLSLDTLDPFQFQIMTRRKGFDAVMKSIDRILEMNKLGANVKLKVNCVVMRGLNEREILPFVELGREKEIEVRFIEYMPFGGNKWSENKMISFQEMVDIIRTKYPGLARIPGHKNDTSKTYQVPGFVGKVGFITSMTNDFCGTCNRLRITSDGNLKVCLHGNDEVSLRDLLRQDNNNEPIDQEAFERIKQIEMDRHEGRLSDDTILGWGQRERELLNVIGQAVKRKAEKHADMGDLANMQNRPMILIDQQRRPRASSANPRTSRYASSMSTASTILATNAYLNPLLGTHFGSARAFSTSPKHHAKEVASDDSDPVRDHLKASIEGKHLAAGPQKKKNKQPRPESPKAKQAKEKPRLLRELIPEKAHTANSPQNEPTAFEGLTPGALAAKLADLEAKLATTKDFDWREMYREAQQATSLKNNSAYKNLSAVGRKTQADKSREAFKAKVQELNKNKDEHAVAVKRLEGSIDALKTYIAKQKTEERVPSGKNGDLEVDEAAEQERMKKLEELRKRKEELLRKKDELAVRLAQLRAAQQQPASIQSPPPSQEALSEPSKLSTQQDSPIAAQTRNLQGPATPLNTSSTTHNTSTSFDSKSLRLHLPGGRIKIDADLTIDINAPTKFLRRQLSALQARLKQFHPPLDALPDGLKGAGNHQYMIKTWLKVLLSRYQAKTGVQGVIEKVEDEEQKGREKRFIERELSLEARERMAKRWNEKFAEKRGYVMPTEDVATTEDVVKGEGEEIMKGRESESKPVERNDLEDDYNEMSFLQDDHHRGIGEEEIIARGGNVRPLMKDEYAAEEELLTAKASSSASAPAAARSTAAPPSPPTQQTETTWDTGLTAPVPSTRPPFDSPNFAASALQQLQNPSSDPTQTQDEAIETLKHNFEAAEKGWGDEDDQAAAKGLPPRYRPERSESRDMSWYGREEGKEVNKAMGGRREYSTSSRGPRPQEMSNELDEIARQLKELNDGLEAKEEAEQQDPPSQSNREAASTSTSIAPALTEPPTSAPHLPHLTSTGSAHMVSISAKAHTTRTAIAVGTVYFSNPTPLSLITSNSLKKGDVLSVSRVAGIMAAKKCPDIVPLCHPIPLTHVGVELRTFSPSSTTGCTGAADGTPSGIPDGADNMSHGGVQIECKVACTGATGVEMEALTAVMGTALSVVDMCKAVDKFQRIGDVRVVLKEGGKSGVWREESWKSWQHD</sequence>
<evidence type="ECO:0000259" key="13">
    <source>
        <dbReference type="PROSITE" id="PS51918"/>
    </source>
</evidence>
<evidence type="ECO:0000256" key="12">
    <source>
        <dbReference type="SAM" id="MobiDB-lite"/>
    </source>
</evidence>
<dbReference type="PROSITE" id="PS51918">
    <property type="entry name" value="RADICAL_SAM"/>
    <property type="match status" value="1"/>
</dbReference>
<feature type="region of interest" description="Disordered" evidence="12">
    <location>
        <begin position="413"/>
        <end position="445"/>
    </location>
</feature>
<dbReference type="InterPro" id="IPR036522">
    <property type="entry name" value="MoaC_sf"/>
</dbReference>
<dbReference type="Gene3D" id="3.30.70.640">
    <property type="entry name" value="Molybdopterin cofactor biosynthesis C (MoaC) domain"/>
    <property type="match status" value="1"/>
</dbReference>
<evidence type="ECO:0000256" key="10">
    <source>
        <dbReference type="ARBA" id="ARBA00023150"/>
    </source>
</evidence>
<feature type="compositionally biased region" description="Low complexity" evidence="12">
    <location>
        <begin position="893"/>
        <end position="923"/>
    </location>
</feature>
<dbReference type="Pfam" id="PF04055">
    <property type="entry name" value="Radical_SAM"/>
    <property type="match status" value="1"/>
</dbReference>
<protein>
    <recommendedName>
        <fullName evidence="3">cyclic pyranopterin monophosphate synthase</fullName>
        <ecNumber evidence="3">4.6.1.17</ecNumber>
    </recommendedName>
</protein>
<dbReference type="InterPro" id="IPR010505">
    <property type="entry name" value="MoaA_twitch"/>
</dbReference>
<comment type="pathway">
    <text evidence="2">Cofactor biosynthesis; molybdopterin biosynthesis.</text>
</comment>
<feature type="region of interest" description="Disordered" evidence="12">
    <location>
        <begin position="623"/>
        <end position="685"/>
    </location>
</feature>
<feature type="compositionally biased region" description="Basic and acidic residues" evidence="12">
    <location>
        <begin position="968"/>
        <end position="982"/>
    </location>
</feature>
<feature type="compositionally biased region" description="Basic and acidic residues" evidence="12">
    <location>
        <begin position="430"/>
        <end position="445"/>
    </location>
</feature>
<dbReference type="InterPro" id="IPR002820">
    <property type="entry name" value="Mopterin_CF_biosynth-C_dom"/>
</dbReference>
<keyword evidence="4" id="KW-0949">S-adenosyl-L-methionine</keyword>
<dbReference type="EMBL" id="JAKIXB020000023">
    <property type="protein sequence ID" value="KAL1598251.1"/>
    <property type="molecule type" value="Genomic_DNA"/>
</dbReference>
<dbReference type="PANTHER" id="PTHR22960:SF0">
    <property type="entry name" value="MOLYBDENUM COFACTOR BIOSYNTHESIS PROTEIN 1"/>
    <property type="match status" value="1"/>
</dbReference>
<gene>
    <name evidence="14" type="ORF">SLS59_006935</name>
</gene>
<dbReference type="InterPro" id="IPR013785">
    <property type="entry name" value="Aldolase_TIM"/>
</dbReference>
<evidence type="ECO:0000256" key="11">
    <source>
        <dbReference type="ARBA" id="ARBA00023239"/>
    </source>
</evidence>
<feature type="domain" description="Radical SAM core" evidence="13">
    <location>
        <begin position="1"/>
        <end position="204"/>
    </location>
</feature>
<dbReference type="EC" id="4.6.1.17" evidence="3"/>
<feature type="region of interest" description="Disordered" evidence="12">
    <location>
        <begin position="1060"/>
        <end position="1102"/>
    </location>
</feature>
<dbReference type="SUPFAM" id="SSF55040">
    <property type="entry name" value="Molybdenum cofactor biosynthesis protein C, MoaC"/>
    <property type="match status" value="1"/>
</dbReference>
<dbReference type="Gene3D" id="3.20.20.70">
    <property type="entry name" value="Aldolase class I"/>
    <property type="match status" value="1"/>
</dbReference>
<dbReference type="InterPro" id="IPR058240">
    <property type="entry name" value="rSAM_sf"/>
</dbReference>
<reference evidence="14 15" key="1">
    <citation type="submission" date="2024-02" db="EMBL/GenBank/DDBJ databases">
        <title>De novo assembly and annotation of 12 fungi associated with fruit tree decline syndrome in Ontario, Canada.</title>
        <authorList>
            <person name="Sulman M."/>
            <person name="Ellouze W."/>
            <person name="Ilyukhin E."/>
        </authorList>
    </citation>
    <scope>NUCLEOTIDE SEQUENCE [LARGE SCALE GENOMIC DNA]</scope>
    <source>
        <strain evidence="14 15">M97-236</strain>
    </source>
</reference>
<dbReference type="InterPro" id="IPR047594">
    <property type="entry name" value="MoaC_bact/euk"/>
</dbReference>
<name>A0ABR3R1F8_9PLEO</name>
<accession>A0ABR3R1F8</accession>
<feature type="compositionally biased region" description="Polar residues" evidence="12">
    <location>
        <begin position="644"/>
        <end position="669"/>
    </location>
</feature>
<dbReference type="InterPro" id="IPR007197">
    <property type="entry name" value="rSAM"/>
</dbReference>
<proteinExistence type="predicted"/>
<dbReference type="InterPro" id="IPR050105">
    <property type="entry name" value="MoCo_biosynth_MoaA/MoaC"/>
</dbReference>